<name>A0A7S7SPW1_PALFE</name>
<dbReference type="EMBL" id="CP063850">
    <property type="protein sequence ID" value="QOY92303.1"/>
    <property type="molecule type" value="Genomic_DNA"/>
</dbReference>
<dbReference type="GO" id="GO:0016757">
    <property type="term" value="F:glycosyltransferase activity"/>
    <property type="evidence" value="ECO:0007669"/>
    <property type="project" value="InterPro"/>
</dbReference>
<dbReference type="InterPro" id="IPR001296">
    <property type="entry name" value="Glyco_trans_1"/>
</dbReference>
<dbReference type="Proteomes" id="UP000593892">
    <property type="component" value="Plasmid pPfer1"/>
</dbReference>
<geneLocation type="plasmid" evidence="3 4">
    <name>pPfer1</name>
</geneLocation>
<feature type="domain" description="Glycosyltransferase subfamily 4-like N-terminal" evidence="2">
    <location>
        <begin position="16"/>
        <end position="190"/>
    </location>
</feature>
<dbReference type="KEGG" id="pfer:IRI77_37795"/>
<proteinExistence type="predicted"/>
<reference evidence="3 4" key="1">
    <citation type="submission" date="2020-10" db="EMBL/GenBank/DDBJ databases">
        <title>Complete genome sequence of Paludibaculum fermentans P105T, a facultatively anaerobic acidobacterium capable of dissimilatory Fe(III) reduction.</title>
        <authorList>
            <person name="Dedysh S.N."/>
            <person name="Beletsky A.V."/>
            <person name="Kulichevskaya I.S."/>
            <person name="Mardanov A.V."/>
            <person name="Ravin N.V."/>
        </authorList>
    </citation>
    <scope>NUCLEOTIDE SEQUENCE [LARGE SCALE GENOMIC DNA]</scope>
    <source>
        <strain evidence="3 4">P105</strain>
        <plasmid evidence="3 4">pPfer1</plasmid>
    </source>
</reference>
<sequence length="400" mass="45544">MRIGIVYHGAEFPPSERIEKTAKSLTDAGHEVFLVCNNDGRFPLNEEQVGNVHVLRVKPTFRSVALNKIVKFPAPVNPLWLAQITSAIRRFRLEALQVVDIPLAGAVLYLGRLFRIPVVLDMWENYPEALRGWAQHNWKTRVFKNPDVARAVELHVVRRVAHILTVVEEQKIRLIDDGVPAERISVVTNGVDLGMFLQTPVRNDTPMDAEPDCYKLLYVGELTIERGLDDIIRAMKTVARTVPRVRFYIAGTGSYEQHLRRLVEEEGAGAWVKFLGWLPFREIHSYIVKSDLCLVPHVYNDFINTTIPNKLFQYMALAKPVLVSHAKPLARIVRECNCGFVFESRNPDDAAARILEAYQARDDRGYGERGRLCAEQKYTWDHAAVGLVECYERLSRESAS</sequence>
<evidence type="ECO:0000259" key="1">
    <source>
        <dbReference type="Pfam" id="PF00534"/>
    </source>
</evidence>
<dbReference type="PANTHER" id="PTHR45947:SF3">
    <property type="entry name" value="SULFOQUINOVOSYL TRANSFERASE SQD2"/>
    <property type="match status" value="1"/>
</dbReference>
<keyword evidence="3" id="KW-0614">Plasmid</keyword>
<accession>A0A7S7SPW1</accession>
<evidence type="ECO:0000259" key="2">
    <source>
        <dbReference type="Pfam" id="PF13579"/>
    </source>
</evidence>
<dbReference type="InterPro" id="IPR028098">
    <property type="entry name" value="Glyco_trans_4-like_N"/>
</dbReference>
<protein>
    <submittedName>
        <fullName evidence="3">Glycosyltransferase family 4 protein</fullName>
    </submittedName>
</protein>
<keyword evidence="4" id="KW-1185">Reference proteome</keyword>
<evidence type="ECO:0000313" key="3">
    <source>
        <dbReference type="EMBL" id="QOY92303.1"/>
    </source>
</evidence>
<dbReference type="Pfam" id="PF00534">
    <property type="entry name" value="Glycos_transf_1"/>
    <property type="match status" value="1"/>
</dbReference>
<organism evidence="3 4">
    <name type="scientific">Paludibaculum fermentans</name>
    <dbReference type="NCBI Taxonomy" id="1473598"/>
    <lineage>
        <taxon>Bacteria</taxon>
        <taxon>Pseudomonadati</taxon>
        <taxon>Acidobacteriota</taxon>
        <taxon>Terriglobia</taxon>
        <taxon>Bryobacterales</taxon>
        <taxon>Bryobacteraceae</taxon>
        <taxon>Paludibaculum</taxon>
    </lineage>
</organism>
<dbReference type="CDD" id="cd03794">
    <property type="entry name" value="GT4_WbuB-like"/>
    <property type="match status" value="1"/>
</dbReference>
<dbReference type="AlphaFoldDB" id="A0A7S7SPW1"/>
<gene>
    <name evidence="3" type="ORF">IRI77_37795</name>
</gene>
<dbReference type="Gene3D" id="3.40.50.2000">
    <property type="entry name" value="Glycogen Phosphorylase B"/>
    <property type="match status" value="2"/>
</dbReference>
<keyword evidence="3" id="KW-0808">Transferase</keyword>
<evidence type="ECO:0000313" key="4">
    <source>
        <dbReference type="Proteomes" id="UP000593892"/>
    </source>
</evidence>
<feature type="domain" description="Glycosyl transferase family 1" evidence="1">
    <location>
        <begin position="214"/>
        <end position="361"/>
    </location>
</feature>
<dbReference type="SUPFAM" id="SSF53756">
    <property type="entry name" value="UDP-Glycosyltransferase/glycogen phosphorylase"/>
    <property type="match status" value="1"/>
</dbReference>
<dbReference type="InterPro" id="IPR050194">
    <property type="entry name" value="Glycosyltransferase_grp1"/>
</dbReference>
<dbReference type="PANTHER" id="PTHR45947">
    <property type="entry name" value="SULFOQUINOVOSYL TRANSFERASE SQD2"/>
    <property type="match status" value="1"/>
</dbReference>
<dbReference type="RefSeq" id="WP_194453957.1">
    <property type="nucleotide sequence ID" value="NZ_CP063850.1"/>
</dbReference>
<dbReference type="Pfam" id="PF13579">
    <property type="entry name" value="Glyco_trans_4_4"/>
    <property type="match status" value="1"/>
</dbReference>